<gene>
    <name evidence="3" type="ORF">PIIN_05523</name>
</gene>
<dbReference type="Pfam" id="PF10373">
    <property type="entry name" value="EST1_DNA_bind"/>
    <property type="match status" value="1"/>
</dbReference>
<dbReference type="OrthoDB" id="2017974at2759"/>
<dbReference type="PANTHER" id="PTHR15696">
    <property type="entry name" value="SMG-7 SUPPRESSOR WITH MORPHOLOGICAL EFFECT ON GENITALIA PROTEIN 7"/>
    <property type="match status" value="1"/>
</dbReference>
<sequence length="1138" mass="127579">MDLVDRITALQRAKASYVFLVVFPLPVANNLARFLPTRRYTSDSAETSAPRTRGVVSVARGERTTAPVPDPSASAAADRGSRRPQETSPRRSPASPQQPNARTKHLFNPDTDPIPLMRPLRPQPSESSSPPSVHAMPQPQAQRQLFDPRRDDPMRFAVLNNQTQRQQAPSSIMSSSAMDHSSISSYASSTWTLTSSTGTSHSSAPPDKATDKDGSSKFLELLKGMYREISASEKRTKVWENVEEVEALAAPIKMLKPGASLPAADEPEPTQQQQQDPLLTLVAQHKQLAELYHSMISIILQPIPSSMLAIVTKYGLHSKIWTSGIAHCVDCLRRLGSKYPGAGEHLTSFIYWSYHLYESLYETSTTNDFMAPYKVNWMEALGDLARWQMHIAARQSAQDPNASGATALTVDALPPSPTQLESTPPPSIGIEAARAFDIDPESEIWRKSSQTWYSMVLKETPGAGKLQHNLGLLLTDVPNEELRGVYHFVKSMTANHPYSGSRESVLSLFSKPAQQRRTVAADAKTTELFVLLHGMLFTNIQLDDFQPTLARYLERLELDGAQEREWVMMAVVNIAAILQYGKPDALIKPSSGGTEPSGNTMAGKKRELVVKMDNLAVSEASPTAMSPSMEFDNDSMSVDVPHSLQLALQLAFSTLSFCLRHPLRRTSQFAKPKLNPYITVLLTFVQTILKQPGVLAIIERTFPWGDLLVFINSAPRRQVQKEVEARAKLTSGCAPLPEDWCIRGMSWPGRRVYEHGFWPRSAAPGGGGVTGEMDVLLANESTEQESDGIIEDDENGEEAAPKDYTGRRWVRIIRSCLSLVQSVPGFELDRGAERITWRLGEAMERKAEMWKEEERREREEEERRRNRHWGDDEDDEMEIDVDEDEEELDSDPEIRALQERRRYLRNLQIGREHRRRSHYGRPARPNGPSRPLLNVKAGYTILVIDTNVLLSTLPTVMSLVESEKWTVVIPLAVITELDGISNNPSELGRAAIEASKYITNNIRTHSTSLKVQTSRGNYLTTLNVRSENLDFFSSRDRRRHASHDNNGEDGSEHMWERSIDDLILRAALWQEDHWTDRSALLRGIIPDPLEQFLAPDEKADVAKVVLVSFDRNLRLKARARQMHAADERDLAHILRSSS</sequence>
<evidence type="ECO:0000256" key="1">
    <source>
        <dbReference type="SAM" id="MobiDB-lite"/>
    </source>
</evidence>
<dbReference type="SUPFAM" id="SSF48452">
    <property type="entry name" value="TPR-like"/>
    <property type="match status" value="1"/>
</dbReference>
<feature type="compositionally biased region" description="Low complexity" evidence="1">
    <location>
        <begin position="119"/>
        <end position="132"/>
    </location>
</feature>
<dbReference type="InterPro" id="IPR029060">
    <property type="entry name" value="PIN-like_dom_sf"/>
</dbReference>
<evidence type="ECO:0000259" key="2">
    <source>
        <dbReference type="SMART" id="SM00670"/>
    </source>
</evidence>
<dbReference type="STRING" id="1109443.G4TJU0"/>
<dbReference type="InterPro" id="IPR045153">
    <property type="entry name" value="Est1/Ebs1-like"/>
</dbReference>
<dbReference type="OMA" id="LWSHAFY"/>
<feature type="region of interest" description="Disordered" evidence="1">
    <location>
        <begin position="403"/>
        <end position="426"/>
    </location>
</feature>
<feature type="region of interest" description="Disordered" evidence="1">
    <location>
        <begin position="40"/>
        <end position="142"/>
    </location>
</feature>
<dbReference type="HOGENOM" id="CLU_003327_0_0_1"/>
<dbReference type="GO" id="GO:0042162">
    <property type="term" value="F:telomeric DNA binding"/>
    <property type="evidence" value="ECO:0007669"/>
    <property type="project" value="TreeGrafter"/>
</dbReference>
<feature type="compositionally biased region" description="Acidic residues" evidence="1">
    <location>
        <begin position="782"/>
        <end position="797"/>
    </location>
</feature>
<dbReference type="PANTHER" id="PTHR15696:SF0">
    <property type="entry name" value="TELOMERASE-BINDING PROTEIN EST1A"/>
    <property type="match status" value="1"/>
</dbReference>
<feature type="compositionally biased region" description="Basic and acidic residues" evidence="1">
    <location>
        <begin position="79"/>
        <end position="89"/>
    </location>
</feature>
<evidence type="ECO:0000313" key="4">
    <source>
        <dbReference type="Proteomes" id="UP000007148"/>
    </source>
</evidence>
<feature type="region of interest" description="Disordered" evidence="1">
    <location>
        <begin position="782"/>
        <end position="801"/>
    </location>
</feature>
<dbReference type="Gene3D" id="1.25.40.10">
    <property type="entry name" value="Tetratricopeptide repeat domain"/>
    <property type="match status" value="1"/>
</dbReference>
<dbReference type="SMART" id="SM00670">
    <property type="entry name" value="PINc"/>
    <property type="match status" value="1"/>
</dbReference>
<organism evidence="3 4">
    <name type="scientific">Serendipita indica (strain DSM 11827)</name>
    <name type="common">Root endophyte fungus</name>
    <name type="synonym">Piriformospora indica</name>
    <dbReference type="NCBI Taxonomy" id="1109443"/>
    <lineage>
        <taxon>Eukaryota</taxon>
        <taxon>Fungi</taxon>
        <taxon>Dikarya</taxon>
        <taxon>Basidiomycota</taxon>
        <taxon>Agaricomycotina</taxon>
        <taxon>Agaricomycetes</taxon>
        <taxon>Sebacinales</taxon>
        <taxon>Serendipitaceae</taxon>
        <taxon>Serendipita</taxon>
    </lineage>
</organism>
<dbReference type="InterPro" id="IPR018834">
    <property type="entry name" value="DNA/RNA-bd_Est1-type"/>
</dbReference>
<keyword evidence="4" id="KW-1185">Reference proteome</keyword>
<accession>G4TJU0</accession>
<dbReference type="CDD" id="cd09880">
    <property type="entry name" value="PIN_Smg5-6-like"/>
    <property type="match status" value="1"/>
</dbReference>
<protein>
    <recommendedName>
        <fullName evidence="2">PIN domain-containing protein</fullName>
    </recommendedName>
</protein>
<dbReference type="AlphaFoldDB" id="G4TJU0"/>
<proteinExistence type="predicted"/>
<evidence type="ECO:0000313" key="3">
    <source>
        <dbReference type="EMBL" id="CCA71586.1"/>
    </source>
</evidence>
<dbReference type="InterPro" id="IPR011990">
    <property type="entry name" value="TPR-like_helical_dom_sf"/>
</dbReference>
<dbReference type="SUPFAM" id="SSF88723">
    <property type="entry name" value="PIN domain-like"/>
    <property type="match status" value="1"/>
</dbReference>
<feature type="domain" description="PIN" evidence="2">
    <location>
        <begin position="940"/>
        <end position="1115"/>
    </location>
</feature>
<dbReference type="EMBL" id="CAFZ01000126">
    <property type="protein sequence ID" value="CCA71586.1"/>
    <property type="molecule type" value="Genomic_DNA"/>
</dbReference>
<dbReference type="GO" id="GO:0070034">
    <property type="term" value="F:telomerase RNA binding"/>
    <property type="evidence" value="ECO:0007669"/>
    <property type="project" value="TreeGrafter"/>
</dbReference>
<dbReference type="Pfam" id="PF13638">
    <property type="entry name" value="PIN_4"/>
    <property type="match status" value="1"/>
</dbReference>
<name>G4TJU0_SERID</name>
<dbReference type="Gene3D" id="3.40.50.1010">
    <property type="entry name" value="5'-nuclease"/>
    <property type="match status" value="1"/>
</dbReference>
<dbReference type="InterPro" id="IPR002716">
    <property type="entry name" value="PIN_dom"/>
</dbReference>
<feature type="region of interest" description="Disordered" evidence="1">
    <location>
        <begin position="849"/>
        <end position="869"/>
    </location>
</feature>
<dbReference type="Proteomes" id="UP000007148">
    <property type="component" value="Unassembled WGS sequence"/>
</dbReference>
<feature type="region of interest" description="Disordered" evidence="1">
    <location>
        <begin position="192"/>
        <end position="214"/>
    </location>
</feature>
<feature type="compositionally biased region" description="Low complexity" evidence="1">
    <location>
        <begin position="192"/>
        <end position="203"/>
    </location>
</feature>
<feature type="compositionally biased region" description="Low complexity" evidence="1">
    <location>
        <begin position="90"/>
        <end position="99"/>
    </location>
</feature>
<reference evidence="3 4" key="1">
    <citation type="journal article" date="2011" name="PLoS Pathog.">
        <title>Endophytic Life Strategies Decoded by Genome and Transcriptome Analyses of the Mutualistic Root Symbiont Piriformospora indica.</title>
        <authorList>
            <person name="Zuccaro A."/>
            <person name="Lahrmann U."/>
            <person name="Guldener U."/>
            <person name="Langen G."/>
            <person name="Pfiffi S."/>
            <person name="Biedenkopf D."/>
            <person name="Wong P."/>
            <person name="Samans B."/>
            <person name="Grimm C."/>
            <person name="Basiewicz M."/>
            <person name="Murat C."/>
            <person name="Martin F."/>
            <person name="Kogel K.H."/>
        </authorList>
    </citation>
    <scope>NUCLEOTIDE SEQUENCE [LARGE SCALE GENOMIC DNA]</scope>
    <source>
        <strain evidence="3 4">DSM 11827</strain>
    </source>
</reference>
<comment type="caution">
    <text evidence="3">The sequence shown here is derived from an EMBL/GenBank/DDBJ whole genome shotgun (WGS) entry which is preliminary data.</text>
</comment>
<dbReference type="GO" id="GO:0005697">
    <property type="term" value="C:telomerase holoenzyme complex"/>
    <property type="evidence" value="ECO:0007669"/>
    <property type="project" value="TreeGrafter"/>
</dbReference>
<dbReference type="GO" id="GO:0000184">
    <property type="term" value="P:nuclear-transcribed mRNA catabolic process, nonsense-mediated decay"/>
    <property type="evidence" value="ECO:0007669"/>
    <property type="project" value="TreeGrafter"/>
</dbReference>
<dbReference type="InParanoid" id="G4TJU0"/>
<dbReference type="GO" id="GO:0004540">
    <property type="term" value="F:RNA nuclease activity"/>
    <property type="evidence" value="ECO:0007669"/>
    <property type="project" value="UniProtKB-ARBA"/>
</dbReference>
<dbReference type="eggNOG" id="KOG2162">
    <property type="taxonomic scope" value="Eukaryota"/>
</dbReference>